<dbReference type="InterPro" id="IPR001764">
    <property type="entry name" value="Glyco_hydro_3_N"/>
</dbReference>
<dbReference type="InterPro" id="IPR017853">
    <property type="entry name" value="GH"/>
</dbReference>
<dbReference type="PANTHER" id="PTHR30480:SF13">
    <property type="entry name" value="BETA-HEXOSAMINIDASE"/>
    <property type="match status" value="1"/>
</dbReference>
<comment type="similarity">
    <text evidence="2">Belongs to the glycosyl hydrolase 3 family.</text>
</comment>
<evidence type="ECO:0000256" key="4">
    <source>
        <dbReference type="ARBA" id="ARBA00022801"/>
    </source>
</evidence>
<keyword evidence="8" id="KW-1185">Reference proteome</keyword>
<reference evidence="7" key="1">
    <citation type="submission" date="2022-07" db="EMBL/GenBank/DDBJ databases">
        <title>Parvularcula maris sp. nov., an algicidal bacterium isolated from seawater.</title>
        <authorList>
            <person name="Li F."/>
        </authorList>
    </citation>
    <scope>NUCLEOTIDE SEQUENCE</scope>
    <source>
        <strain evidence="7">BGMRC 0090</strain>
    </source>
</reference>
<evidence type="ECO:0000256" key="5">
    <source>
        <dbReference type="ARBA" id="ARBA00023295"/>
    </source>
</evidence>
<sequence>MSGLTSAIYGCEGLTLTNWEKGFFREQQPFGFIVFGRNIDSAEQLRRLTDEMREASGDPLAPVFVDQEGGTVARLKGPNFRHPPSPHRFAEMAREDPETASEAVWLNARLMAMELKEVGINANCVPTLDVVGADGHPFLQKRALGDDPELVTLLGRSIAVGMREGGVAPCIKHAPGHGRGNADSHHNLPEVTAAREELEERDFLPFKRMLKEPMLMSAHVLYHALDKDNPGTLSETIIKGLIRDEWGYDGLILTDDINMNALGGTIEERSRRALAAGCEIICHCNGVKEDMQQVARAAQTLSRETMARADRVRTIANARPKELEVQETKERLASLDLLEQTA</sequence>
<dbReference type="GO" id="GO:0004563">
    <property type="term" value="F:beta-N-acetylhexosaminidase activity"/>
    <property type="evidence" value="ECO:0007669"/>
    <property type="project" value="UniProtKB-EC"/>
</dbReference>
<dbReference type="GO" id="GO:0005975">
    <property type="term" value="P:carbohydrate metabolic process"/>
    <property type="evidence" value="ECO:0007669"/>
    <property type="project" value="InterPro"/>
</dbReference>
<proteinExistence type="inferred from homology"/>
<dbReference type="EC" id="3.2.1.52" evidence="3"/>
<dbReference type="InterPro" id="IPR019800">
    <property type="entry name" value="Glyco_hydro_3_AS"/>
</dbReference>
<dbReference type="Pfam" id="PF00933">
    <property type="entry name" value="Glyco_hydro_3"/>
    <property type="match status" value="1"/>
</dbReference>
<dbReference type="SUPFAM" id="SSF51445">
    <property type="entry name" value="(Trans)glycosidases"/>
    <property type="match status" value="1"/>
</dbReference>
<protein>
    <recommendedName>
        <fullName evidence="3">beta-N-acetylhexosaminidase</fullName>
        <ecNumber evidence="3">3.2.1.52</ecNumber>
    </recommendedName>
</protein>
<dbReference type="NCBIfam" id="NF003740">
    <property type="entry name" value="PRK05337.1"/>
    <property type="match status" value="1"/>
</dbReference>
<dbReference type="Gene3D" id="3.20.20.300">
    <property type="entry name" value="Glycoside hydrolase, family 3, N-terminal domain"/>
    <property type="match status" value="1"/>
</dbReference>
<dbReference type="GO" id="GO:0009254">
    <property type="term" value="P:peptidoglycan turnover"/>
    <property type="evidence" value="ECO:0007669"/>
    <property type="project" value="TreeGrafter"/>
</dbReference>
<dbReference type="InterPro" id="IPR050226">
    <property type="entry name" value="NagZ_Beta-hexosaminidase"/>
</dbReference>
<gene>
    <name evidence="7" type="primary">nagZ</name>
    <name evidence="7" type="ORF">NOG11_11365</name>
</gene>
<evidence type="ECO:0000256" key="2">
    <source>
        <dbReference type="ARBA" id="ARBA00005336"/>
    </source>
</evidence>
<dbReference type="EMBL" id="JANIBC010000010">
    <property type="protein sequence ID" value="MCQ8185988.1"/>
    <property type="molecule type" value="Genomic_DNA"/>
</dbReference>
<evidence type="ECO:0000259" key="6">
    <source>
        <dbReference type="Pfam" id="PF00933"/>
    </source>
</evidence>
<evidence type="ECO:0000256" key="3">
    <source>
        <dbReference type="ARBA" id="ARBA00012663"/>
    </source>
</evidence>
<evidence type="ECO:0000313" key="7">
    <source>
        <dbReference type="EMBL" id="MCQ8185988.1"/>
    </source>
</evidence>
<feature type="domain" description="Glycoside hydrolase family 3 N-terminal" evidence="6">
    <location>
        <begin position="31"/>
        <end position="311"/>
    </location>
</feature>
<dbReference type="InterPro" id="IPR036962">
    <property type="entry name" value="Glyco_hydro_3_N_sf"/>
</dbReference>
<keyword evidence="4 7" id="KW-0378">Hydrolase</keyword>
<evidence type="ECO:0000256" key="1">
    <source>
        <dbReference type="ARBA" id="ARBA00001231"/>
    </source>
</evidence>
<organism evidence="7 8">
    <name type="scientific">Parvularcula maris</name>
    <dbReference type="NCBI Taxonomy" id="2965077"/>
    <lineage>
        <taxon>Bacteria</taxon>
        <taxon>Pseudomonadati</taxon>
        <taxon>Pseudomonadota</taxon>
        <taxon>Alphaproteobacteria</taxon>
        <taxon>Parvularculales</taxon>
        <taxon>Parvularculaceae</taxon>
        <taxon>Parvularcula</taxon>
    </lineage>
</organism>
<name>A0A9X2RKP1_9PROT</name>
<dbReference type="PANTHER" id="PTHR30480">
    <property type="entry name" value="BETA-HEXOSAMINIDASE-RELATED"/>
    <property type="match status" value="1"/>
</dbReference>
<evidence type="ECO:0000313" key="8">
    <source>
        <dbReference type="Proteomes" id="UP001142610"/>
    </source>
</evidence>
<dbReference type="AlphaFoldDB" id="A0A9X2RKP1"/>
<dbReference type="RefSeq" id="WP_256619885.1">
    <property type="nucleotide sequence ID" value="NZ_JANIBC010000010.1"/>
</dbReference>
<dbReference type="Proteomes" id="UP001142610">
    <property type="component" value="Unassembled WGS sequence"/>
</dbReference>
<accession>A0A9X2RKP1</accession>
<dbReference type="PROSITE" id="PS00775">
    <property type="entry name" value="GLYCOSYL_HYDROL_F3"/>
    <property type="match status" value="1"/>
</dbReference>
<keyword evidence="5 7" id="KW-0326">Glycosidase</keyword>
<comment type="caution">
    <text evidence="7">The sequence shown here is derived from an EMBL/GenBank/DDBJ whole genome shotgun (WGS) entry which is preliminary data.</text>
</comment>
<comment type="catalytic activity">
    <reaction evidence="1">
        <text>Hydrolysis of terminal non-reducing N-acetyl-D-hexosamine residues in N-acetyl-beta-D-hexosaminides.</text>
        <dbReference type="EC" id="3.2.1.52"/>
    </reaction>
</comment>